<evidence type="ECO:0000256" key="1">
    <source>
        <dbReference type="SAM" id="MobiDB-lite"/>
    </source>
</evidence>
<name>A0AAV4VZ62_CAEEX</name>
<evidence type="ECO:0000313" key="3">
    <source>
        <dbReference type="Proteomes" id="UP001054945"/>
    </source>
</evidence>
<dbReference type="AlphaFoldDB" id="A0AAV4VZ62"/>
<accession>A0AAV4VZ62</accession>
<keyword evidence="3" id="KW-1185">Reference proteome</keyword>
<organism evidence="2 3">
    <name type="scientific">Caerostris extrusa</name>
    <name type="common">Bark spider</name>
    <name type="synonym">Caerostris bankana</name>
    <dbReference type="NCBI Taxonomy" id="172846"/>
    <lineage>
        <taxon>Eukaryota</taxon>
        <taxon>Metazoa</taxon>
        <taxon>Ecdysozoa</taxon>
        <taxon>Arthropoda</taxon>
        <taxon>Chelicerata</taxon>
        <taxon>Arachnida</taxon>
        <taxon>Araneae</taxon>
        <taxon>Araneomorphae</taxon>
        <taxon>Entelegynae</taxon>
        <taxon>Araneoidea</taxon>
        <taxon>Araneidae</taxon>
        <taxon>Caerostris</taxon>
    </lineage>
</organism>
<sequence>MQVPLLPDEATSSSQRSQKKHPNTSIIRDLSHLVSLLFMLHMQISSVTKSLKTPFEALLFADLLSKVYKAYFRACCKKGSPASTPIRLVYFVPESANVSKACQPYPCKQPLTSHLSHLATLLVFMGKKRSYFIINIPSA</sequence>
<dbReference type="Proteomes" id="UP001054945">
    <property type="component" value="Unassembled WGS sequence"/>
</dbReference>
<protein>
    <submittedName>
        <fullName evidence="2">Uncharacterized protein</fullName>
    </submittedName>
</protein>
<reference evidence="2 3" key="1">
    <citation type="submission" date="2021-06" db="EMBL/GenBank/DDBJ databases">
        <title>Caerostris extrusa draft genome.</title>
        <authorList>
            <person name="Kono N."/>
            <person name="Arakawa K."/>
        </authorList>
    </citation>
    <scope>NUCLEOTIDE SEQUENCE [LARGE SCALE GENOMIC DNA]</scope>
</reference>
<dbReference type="EMBL" id="BPLR01015368">
    <property type="protein sequence ID" value="GIY75612.1"/>
    <property type="molecule type" value="Genomic_DNA"/>
</dbReference>
<feature type="region of interest" description="Disordered" evidence="1">
    <location>
        <begin position="1"/>
        <end position="23"/>
    </location>
</feature>
<evidence type="ECO:0000313" key="2">
    <source>
        <dbReference type="EMBL" id="GIY75612.1"/>
    </source>
</evidence>
<gene>
    <name evidence="2" type="ORF">CEXT_519431</name>
</gene>
<comment type="caution">
    <text evidence="2">The sequence shown here is derived from an EMBL/GenBank/DDBJ whole genome shotgun (WGS) entry which is preliminary data.</text>
</comment>
<proteinExistence type="predicted"/>